<keyword evidence="4 7" id="KW-0812">Transmembrane</keyword>
<dbReference type="GO" id="GO:0005886">
    <property type="term" value="C:plasma membrane"/>
    <property type="evidence" value="ECO:0007669"/>
    <property type="project" value="UniProtKB-SubCell"/>
</dbReference>
<reference evidence="9 10" key="1">
    <citation type="journal article" date="2015" name="Stand. Genomic Sci.">
        <title>Complete genome sequence and description of Salinispira pacifica gen. nov., sp. nov., a novel spirochaete isolated form a hypersaline microbial mat.</title>
        <authorList>
            <person name="Ben Hania W."/>
            <person name="Joseph M."/>
            <person name="Schumann P."/>
            <person name="Bunk B."/>
            <person name="Fiebig A."/>
            <person name="Sproer C."/>
            <person name="Klenk H.P."/>
            <person name="Fardeau M.L."/>
            <person name="Spring S."/>
        </authorList>
    </citation>
    <scope>NUCLEOTIDE SEQUENCE [LARGE SCALE GENOMIC DNA]</scope>
    <source>
        <strain evidence="9 10">L21-RPul-D2</strain>
    </source>
</reference>
<feature type="transmembrane region" description="Helical" evidence="7">
    <location>
        <begin position="40"/>
        <end position="59"/>
    </location>
</feature>
<feature type="transmembrane region" description="Helical" evidence="7">
    <location>
        <begin position="246"/>
        <end position="268"/>
    </location>
</feature>
<gene>
    <name evidence="9" type="ORF">L21SP2_2490</name>
</gene>
<protein>
    <submittedName>
        <fullName evidence="9">Maltose/maltodextrin ABC transporter, permease protein MalF</fullName>
    </submittedName>
</protein>
<comment type="similarity">
    <text evidence="7">Belongs to the binding-protein-dependent transport system permease family.</text>
</comment>
<dbReference type="RefSeq" id="WP_024268746.1">
    <property type="nucleotide sequence ID" value="NC_023035.1"/>
</dbReference>
<evidence type="ECO:0000256" key="2">
    <source>
        <dbReference type="ARBA" id="ARBA00022448"/>
    </source>
</evidence>
<dbReference type="PANTHER" id="PTHR30193:SF41">
    <property type="entry name" value="DIACETYLCHITOBIOSE UPTAKE SYSTEM PERMEASE PROTEIN NGCF"/>
    <property type="match status" value="1"/>
</dbReference>
<keyword evidence="5 7" id="KW-1133">Transmembrane helix</keyword>
<evidence type="ECO:0000256" key="7">
    <source>
        <dbReference type="RuleBase" id="RU363032"/>
    </source>
</evidence>
<dbReference type="PANTHER" id="PTHR30193">
    <property type="entry name" value="ABC TRANSPORTER PERMEASE PROTEIN"/>
    <property type="match status" value="1"/>
</dbReference>
<organism evidence="9 10">
    <name type="scientific">Salinispira pacifica</name>
    <dbReference type="NCBI Taxonomy" id="1307761"/>
    <lineage>
        <taxon>Bacteria</taxon>
        <taxon>Pseudomonadati</taxon>
        <taxon>Spirochaetota</taxon>
        <taxon>Spirochaetia</taxon>
        <taxon>Spirochaetales</taxon>
        <taxon>Spirochaetaceae</taxon>
        <taxon>Salinispira</taxon>
    </lineage>
</organism>
<evidence type="ECO:0000256" key="6">
    <source>
        <dbReference type="ARBA" id="ARBA00023136"/>
    </source>
</evidence>
<dbReference type="AlphaFoldDB" id="V5WJ84"/>
<keyword evidence="10" id="KW-1185">Reference proteome</keyword>
<evidence type="ECO:0000259" key="8">
    <source>
        <dbReference type="PROSITE" id="PS50928"/>
    </source>
</evidence>
<dbReference type="GO" id="GO:0055085">
    <property type="term" value="P:transmembrane transport"/>
    <property type="evidence" value="ECO:0007669"/>
    <property type="project" value="InterPro"/>
</dbReference>
<evidence type="ECO:0000256" key="5">
    <source>
        <dbReference type="ARBA" id="ARBA00022989"/>
    </source>
</evidence>
<dbReference type="SUPFAM" id="SSF160964">
    <property type="entry name" value="MalF N-terminal region-like"/>
    <property type="match status" value="1"/>
</dbReference>
<evidence type="ECO:0000256" key="1">
    <source>
        <dbReference type="ARBA" id="ARBA00004651"/>
    </source>
</evidence>
<dbReference type="EMBL" id="CP006939">
    <property type="protein sequence ID" value="AHC15843.1"/>
    <property type="molecule type" value="Genomic_DNA"/>
</dbReference>
<feature type="transmembrane region" description="Helical" evidence="7">
    <location>
        <begin position="116"/>
        <end position="137"/>
    </location>
</feature>
<feature type="domain" description="ABC transmembrane type-1" evidence="8">
    <location>
        <begin position="112"/>
        <end position="323"/>
    </location>
</feature>
<dbReference type="InterPro" id="IPR035906">
    <property type="entry name" value="MetI-like_sf"/>
</dbReference>
<dbReference type="InterPro" id="IPR051393">
    <property type="entry name" value="ABC_transporter_permease"/>
</dbReference>
<dbReference type="PATRIC" id="fig|1307761.3.peg.2482"/>
<feature type="transmembrane region" description="Helical" evidence="7">
    <location>
        <begin position="302"/>
        <end position="323"/>
    </location>
</feature>
<dbReference type="eggNOG" id="COG1175">
    <property type="taxonomic scope" value="Bacteria"/>
</dbReference>
<feature type="transmembrane region" description="Helical" evidence="7">
    <location>
        <begin position="6"/>
        <end position="28"/>
    </location>
</feature>
<keyword evidence="6 7" id="KW-0472">Membrane</keyword>
<dbReference type="Proteomes" id="UP000018680">
    <property type="component" value="Chromosome"/>
</dbReference>
<dbReference type="PROSITE" id="PS50928">
    <property type="entry name" value="ABC_TM1"/>
    <property type="match status" value="1"/>
</dbReference>
<evidence type="ECO:0000313" key="9">
    <source>
        <dbReference type="EMBL" id="AHC15843.1"/>
    </source>
</evidence>
<dbReference type="CDD" id="cd06261">
    <property type="entry name" value="TM_PBP2"/>
    <property type="match status" value="1"/>
</dbReference>
<comment type="subcellular location">
    <subcellularLocation>
        <location evidence="1 7">Cell membrane</location>
        <topology evidence="1 7">Multi-pass membrane protein</topology>
    </subcellularLocation>
</comment>
<dbReference type="Pfam" id="PF00528">
    <property type="entry name" value="BPD_transp_1"/>
    <property type="match status" value="1"/>
</dbReference>
<evidence type="ECO:0000256" key="4">
    <source>
        <dbReference type="ARBA" id="ARBA00022692"/>
    </source>
</evidence>
<name>V5WJ84_9SPIO</name>
<dbReference type="KEGG" id="slr:L21SP2_2490"/>
<dbReference type="Gene3D" id="1.10.3720.10">
    <property type="entry name" value="MetI-like"/>
    <property type="match status" value="1"/>
</dbReference>
<keyword evidence="2 7" id="KW-0813">Transport</keyword>
<proteinExistence type="inferred from homology"/>
<evidence type="ECO:0000256" key="3">
    <source>
        <dbReference type="ARBA" id="ARBA00022475"/>
    </source>
</evidence>
<dbReference type="InterPro" id="IPR000515">
    <property type="entry name" value="MetI-like"/>
</dbReference>
<feature type="transmembrane region" description="Helical" evidence="7">
    <location>
        <begin position="207"/>
        <end position="225"/>
    </location>
</feature>
<dbReference type="STRING" id="1307761.L21SP2_2490"/>
<sequence>MSLRDVIPTIIAIAALMVLVEISLYYLLYKVLNYKYALPFMLVAPAAIGLALLVVYPIFYNLVIAFSDTNLFAGRFPTRPGSVSYGFKPFFDNIVSVFAKPILQQQTFWPVFARTIAWTFIQVSFHVTVGFMLASLLNRPMKLRGVYRTFILFPWAIPQVIAVLAWRGEFNFEYGYFNIILRNIGLNPINWMTDPAWNFFAINLTNWWLGVPFMSAILLGGLQSIDTSYYEAAEMDGATKFQQLRNITLPLMQPVMTPAIILGVIWTFNQFNIPYFINQQELESSDILVTALFRAAFEYSRYGFAAAFALVIFVILILFTIFYMKVTGFQLQSGQEKKRLAAAKAVGE</sequence>
<feature type="transmembrane region" description="Helical" evidence="7">
    <location>
        <begin position="149"/>
        <end position="166"/>
    </location>
</feature>
<dbReference type="SUPFAM" id="SSF161098">
    <property type="entry name" value="MetI-like"/>
    <property type="match status" value="1"/>
</dbReference>
<keyword evidence="3" id="KW-1003">Cell membrane</keyword>
<accession>V5WJ84</accession>
<dbReference type="HOGENOM" id="CLU_016047_0_3_12"/>
<evidence type="ECO:0000313" key="10">
    <source>
        <dbReference type="Proteomes" id="UP000018680"/>
    </source>
</evidence>